<dbReference type="AlphaFoldDB" id="A0A7H9BGT3"/>
<feature type="transmembrane region" description="Helical" evidence="7">
    <location>
        <begin position="134"/>
        <end position="155"/>
    </location>
</feature>
<feature type="transmembrane region" description="Helical" evidence="7">
    <location>
        <begin position="175"/>
        <end position="200"/>
    </location>
</feature>
<keyword evidence="9" id="KW-1185">Reference proteome</keyword>
<sequence>MPALYAQSWLILGAGLMVLGLWQALRTERWRAISNSHLNSWLACCVFIMLIWQLNAQIQAGISFHILGSTALTLIAGRNRALIGIAAILLIEALFSRLEWQNIGLYWLLLAAIPCYISSYLLQLSQQRLPLNFFTYVFVNCFAAAAISMWAYGLFHCVVLASSGSYSWGFLQDEILPYYFLMGWPEAFSTGLNLTLLVVWQPQWVASFDDAKYLQKKE</sequence>
<keyword evidence="4 7" id="KW-0812">Transmembrane</keyword>
<evidence type="ECO:0000256" key="6">
    <source>
        <dbReference type="ARBA" id="ARBA00023136"/>
    </source>
</evidence>
<dbReference type="EMBL" id="CP058627">
    <property type="protein sequence ID" value="QLG87827.1"/>
    <property type="molecule type" value="Genomic_DNA"/>
</dbReference>
<keyword evidence="3" id="KW-1003">Cell membrane</keyword>
<evidence type="ECO:0000256" key="4">
    <source>
        <dbReference type="ARBA" id="ARBA00022692"/>
    </source>
</evidence>
<evidence type="ECO:0000313" key="9">
    <source>
        <dbReference type="Proteomes" id="UP000509597"/>
    </source>
</evidence>
<evidence type="ECO:0000256" key="3">
    <source>
        <dbReference type="ARBA" id="ARBA00022475"/>
    </source>
</evidence>
<keyword evidence="5 7" id="KW-1133">Transmembrane helix</keyword>
<feature type="transmembrane region" description="Helical" evidence="7">
    <location>
        <begin position="37"/>
        <end position="54"/>
    </location>
</feature>
<evidence type="ECO:0000313" key="8">
    <source>
        <dbReference type="EMBL" id="QLG87827.1"/>
    </source>
</evidence>
<dbReference type="InterPro" id="IPR002751">
    <property type="entry name" value="CbiM/NikMN"/>
</dbReference>
<dbReference type="Proteomes" id="UP000509597">
    <property type="component" value="Chromosome"/>
</dbReference>
<organism evidence="8 9">
    <name type="scientific">Chitinibacter bivalviorum</name>
    <dbReference type="NCBI Taxonomy" id="2739434"/>
    <lineage>
        <taxon>Bacteria</taxon>
        <taxon>Pseudomonadati</taxon>
        <taxon>Pseudomonadota</taxon>
        <taxon>Betaproteobacteria</taxon>
        <taxon>Neisseriales</taxon>
        <taxon>Chitinibacteraceae</taxon>
        <taxon>Chitinibacter</taxon>
    </lineage>
</organism>
<dbReference type="KEGG" id="chiz:HQ393_05890"/>
<proteinExistence type="predicted"/>
<comment type="subcellular location">
    <subcellularLocation>
        <location evidence="1">Cell membrane</location>
        <topology evidence="1">Multi-pass membrane protein</topology>
    </subcellularLocation>
</comment>
<protein>
    <submittedName>
        <fullName evidence="8">Energy-coupling factor ABC transporter permease</fullName>
    </submittedName>
</protein>
<gene>
    <name evidence="8" type="ORF">HQ393_05890</name>
</gene>
<keyword evidence="2" id="KW-0813">Transport</keyword>
<feature type="transmembrane region" description="Helical" evidence="7">
    <location>
        <begin position="6"/>
        <end position="25"/>
    </location>
</feature>
<dbReference type="Gene3D" id="1.10.1760.20">
    <property type="match status" value="1"/>
</dbReference>
<dbReference type="GO" id="GO:0005886">
    <property type="term" value="C:plasma membrane"/>
    <property type="evidence" value="ECO:0007669"/>
    <property type="project" value="UniProtKB-SubCell"/>
</dbReference>
<dbReference type="Pfam" id="PF01891">
    <property type="entry name" value="CbiM"/>
    <property type="match status" value="1"/>
</dbReference>
<evidence type="ECO:0000256" key="1">
    <source>
        <dbReference type="ARBA" id="ARBA00004651"/>
    </source>
</evidence>
<reference evidence="8 9" key="1">
    <citation type="submission" date="2020-07" db="EMBL/GenBank/DDBJ databases">
        <title>Complete genome sequence of Chitinibacter sp. 2T18.</title>
        <authorList>
            <person name="Bae J.-W."/>
            <person name="Choi J.-W."/>
        </authorList>
    </citation>
    <scope>NUCLEOTIDE SEQUENCE [LARGE SCALE GENOMIC DNA]</scope>
    <source>
        <strain evidence="8 9">2T18</strain>
    </source>
</reference>
<accession>A0A7H9BGT3</accession>
<evidence type="ECO:0000256" key="5">
    <source>
        <dbReference type="ARBA" id="ARBA00022989"/>
    </source>
</evidence>
<evidence type="ECO:0000256" key="7">
    <source>
        <dbReference type="SAM" id="Phobius"/>
    </source>
</evidence>
<dbReference type="RefSeq" id="WP_179357907.1">
    <property type="nucleotide sequence ID" value="NZ_CP058627.1"/>
</dbReference>
<evidence type="ECO:0000256" key="2">
    <source>
        <dbReference type="ARBA" id="ARBA00022448"/>
    </source>
</evidence>
<name>A0A7H9BGT3_9NEIS</name>
<keyword evidence="6 7" id="KW-0472">Membrane</keyword>
<feature type="transmembrane region" description="Helical" evidence="7">
    <location>
        <begin position="104"/>
        <end position="122"/>
    </location>
</feature>
<dbReference type="GO" id="GO:0000041">
    <property type="term" value="P:transition metal ion transport"/>
    <property type="evidence" value="ECO:0007669"/>
    <property type="project" value="InterPro"/>
</dbReference>